<keyword evidence="2" id="KW-0762">Sugar transport</keyword>
<dbReference type="InterPro" id="IPR051541">
    <property type="entry name" value="PTS_SugarTrans_NitroReg"/>
</dbReference>
<dbReference type="PANTHER" id="PTHR47738">
    <property type="entry name" value="PTS SYSTEM FRUCTOSE-LIKE EIIA COMPONENT-RELATED"/>
    <property type="match status" value="1"/>
</dbReference>
<dbReference type="PROSITE" id="PS51094">
    <property type="entry name" value="PTS_EIIA_TYPE_2"/>
    <property type="match status" value="1"/>
</dbReference>
<name>A0A516GHF7_9LACT</name>
<dbReference type="KEGG" id="dpm:FNV33_02170"/>
<dbReference type="Gene3D" id="3.40.930.10">
    <property type="entry name" value="Mannitol-specific EII, Chain A"/>
    <property type="match status" value="1"/>
</dbReference>
<dbReference type="PANTHER" id="PTHR47738:SF3">
    <property type="entry name" value="PHOSPHOTRANSFERASE SYSTEM MANNITOL_FRUCTOSE-SPECIFIC IIA DOMAIN CONTAINING PROTEIN"/>
    <property type="match status" value="1"/>
</dbReference>
<organism evidence="2 3">
    <name type="scientific">Dolosigranulum pigrum</name>
    <dbReference type="NCBI Taxonomy" id="29394"/>
    <lineage>
        <taxon>Bacteria</taxon>
        <taxon>Bacillati</taxon>
        <taxon>Bacillota</taxon>
        <taxon>Bacilli</taxon>
        <taxon>Lactobacillales</taxon>
        <taxon>Carnobacteriaceae</taxon>
        <taxon>Dolosigranulum</taxon>
    </lineage>
</organism>
<accession>A0A516GHF7</accession>
<proteinExistence type="predicted"/>
<gene>
    <name evidence="2" type="ORF">FNV33_02170</name>
</gene>
<dbReference type="AlphaFoldDB" id="A0A516GHF7"/>
<protein>
    <submittedName>
        <fullName evidence="2">PTS sugar transporter subunit IIA</fullName>
    </submittedName>
</protein>
<evidence type="ECO:0000313" key="2">
    <source>
        <dbReference type="EMBL" id="QDO90918.1"/>
    </source>
</evidence>
<dbReference type="SUPFAM" id="SSF55804">
    <property type="entry name" value="Phoshotransferase/anion transport protein"/>
    <property type="match status" value="1"/>
</dbReference>
<dbReference type="CDD" id="cd00211">
    <property type="entry name" value="PTS_IIA_fru"/>
    <property type="match status" value="1"/>
</dbReference>
<reference evidence="2 3" key="1">
    <citation type="submission" date="2019-07" db="EMBL/GenBank/DDBJ databases">
        <title>Genome assembly of a nasal isolate of Dolosigranulum pigrum from a chronic sinusitis patient.</title>
        <authorList>
            <person name="Baig S."/>
            <person name="Overballe-Petersen S."/>
            <person name="Kaspar U."/>
            <person name="Rendboe A."/>
            <person name="de Man T."/>
            <person name="Liu C."/>
            <person name="Price L.B."/>
            <person name="Stegger M."/>
            <person name="Becker K."/>
            <person name="Skytt Andersen P."/>
        </authorList>
    </citation>
    <scope>NUCLEOTIDE SEQUENCE [LARGE SCALE GENOMIC DNA]</scope>
    <source>
        <strain evidence="2 3">83VPs-KB5</strain>
    </source>
</reference>
<sequence length="154" mass="17943">MKIFKKDLVDLSTNTESAEELFRESFAVLKNKGYVQDDFLEALNKREHDYPTGLEFPNIAIAIPHADPQYVSKPFIYIQKLNNKISFKHMGNASKEIFPELVFTLGMKEGEKQLELLSELMEFFTNEKIVEELKSINNEEKLLYLLSNNIMMEE</sequence>
<evidence type="ECO:0000259" key="1">
    <source>
        <dbReference type="PROSITE" id="PS51094"/>
    </source>
</evidence>
<evidence type="ECO:0000313" key="3">
    <source>
        <dbReference type="Proteomes" id="UP000315953"/>
    </source>
</evidence>
<dbReference type="EMBL" id="CP041626">
    <property type="protein sequence ID" value="QDO90918.1"/>
    <property type="molecule type" value="Genomic_DNA"/>
</dbReference>
<feature type="domain" description="PTS EIIA type-2" evidence="1">
    <location>
        <begin position="2"/>
        <end position="149"/>
    </location>
</feature>
<keyword evidence="2" id="KW-0813">Transport</keyword>
<dbReference type="InterPro" id="IPR016152">
    <property type="entry name" value="PTrfase/Anion_transptr"/>
</dbReference>
<dbReference type="RefSeq" id="WP_143333118.1">
    <property type="nucleotide sequence ID" value="NZ_CP041626.1"/>
</dbReference>
<dbReference type="InterPro" id="IPR002178">
    <property type="entry name" value="PTS_EIIA_type-2_dom"/>
</dbReference>
<dbReference type="Proteomes" id="UP000315953">
    <property type="component" value="Chromosome"/>
</dbReference>
<dbReference type="Pfam" id="PF00359">
    <property type="entry name" value="PTS_EIIA_2"/>
    <property type="match status" value="1"/>
</dbReference>